<dbReference type="Proteomes" id="UP000077066">
    <property type="component" value="Unassembled WGS sequence"/>
</dbReference>
<feature type="domain" description="4Fe-4S ferredoxin-type" evidence="1">
    <location>
        <begin position="88"/>
        <end position="119"/>
    </location>
</feature>
<dbReference type="GO" id="GO:0016491">
    <property type="term" value="F:oxidoreductase activity"/>
    <property type="evidence" value="ECO:0007669"/>
    <property type="project" value="UniProtKB-ARBA"/>
</dbReference>
<comment type="caution">
    <text evidence="2">The sequence shown here is derived from an EMBL/GenBank/DDBJ whole genome shotgun (WGS) entry which is preliminary data.</text>
</comment>
<dbReference type="STRING" id="55758.MBFIL_01780"/>
<evidence type="ECO:0000313" key="2">
    <source>
        <dbReference type="EMBL" id="KZX17436.1"/>
    </source>
</evidence>
<dbReference type="GO" id="GO:0003677">
    <property type="term" value="F:DNA binding"/>
    <property type="evidence" value="ECO:0007669"/>
    <property type="project" value="InterPro"/>
</dbReference>
<dbReference type="InterPro" id="IPR017900">
    <property type="entry name" value="4Fe4S_Fe_S_CS"/>
</dbReference>
<dbReference type="PROSITE" id="PS00198">
    <property type="entry name" value="4FE4S_FER_1"/>
    <property type="match status" value="1"/>
</dbReference>
<dbReference type="SUPFAM" id="SSF54862">
    <property type="entry name" value="4Fe-4S ferredoxins"/>
    <property type="match status" value="1"/>
</dbReference>
<accession>A0A166F9F3</accession>
<dbReference type="InterPro" id="IPR001387">
    <property type="entry name" value="Cro/C1-type_HTH"/>
</dbReference>
<sequence length="153" mass="17055">MPNHIASGLKYLAAVELKKKGLNHQEIAKELEMDRSTVSHYLNGRNLSWNSIEVAKTITDLCSKDFLLMVQSLFRDTEKTRKIIKICKAIEFEGKVSDSCIGCGLCVDLCLMKAIKLDSLKAHINSISCCGCLSCQESCPTKSIKILEVEDDR</sequence>
<dbReference type="OrthoDB" id="23833at2157"/>
<dbReference type="Pfam" id="PF01381">
    <property type="entry name" value="HTH_3"/>
    <property type="match status" value="1"/>
</dbReference>
<evidence type="ECO:0000259" key="1">
    <source>
        <dbReference type="PROSITE" id="PS51379"/>
    </source>
</evidence>
<keyword evidence="3" id="KW-1185">Reference proteome</keyword>
<dbReference type="Gene3D" id="3.30.70.20">
    <property type="match status" value="1"/>
</dbReference>
<evidence type="ECO:0000313" key="3">
    <source>
        <dbReference type="Proteomes" id="UP000077066"/>
    </source>
</evidence>
<name>A0A166F9F3_9EURY</name>
<organism evidence="2 3">
    <name type="scientific">Methanobrevibacter filiformis</name>
    <dbReference type="NCBI Taxonomy" id="55758"/>
    <lineage>
        <taxon>Archaea</taxon>
        <taxon>Methanobacteriati</taxon>
        <taxon>Methanobacteriota</taxon>
        <taxon>Methanomada group</taxon>
        <taxon>Methanobacteria</taxon>
        <taxon>Methanobacteriales</taxon>
        <taxon>Methanobacteriaceae</taxon>
        <taxon>Methanobrevibacter</taxon>
    </lineage>
</organism>
<dbReference type="AlphaFoldDB" id="A0A166F9F3"/>
<dbReference type="RefSeq" id="WP_066970558.1">
    <property type="nucleotide sequence ID" value="NZ_LWMT01000020.1"/>
</dbReference>
<protein>
    <submittedName>
        <fullName evidence="2">Ferredoxin-2</fullName>
    </submittedName>
</protein>
<dbReference type="PROSITE" id="PS51379">
    <property type="entry name" value="4FE4S_FER_2"/>
    <property type="match status" value="2"/>
</dbReference>
<dbReference type="Pfam" id="PF12838">
    <property type="entry name" value="Fer4_7"/>
    <property type="match status" value="1"/>
</dbReference>
<dbReference type="EMBL" id="LWMT01000020">
    <property type="protein sequence ID" value="KZX17436.1"/>
    <property type="molecule type" value="Genomic_DNA"/>
</dbReference>
<proteinExistence type="predicted"/>
<dbReference type="CDD" id="cd00093">
    <property type="entry name" value="HTH_XRE"/>
    <property type="match status" value="1"/>
</dbReference>
<dbReference type="InterPro" id="IPR017896">
    <property type="entry name" value="4Fe4S_Fe-S-bd"/>
</dbReference>
<dbReference type="PATRIC" id="fig|55758.3.peg.198"/>
<reference evidence="2 3" key="1">
    <citation type="submission" date="2016-04" db="EMBL/GenBank/DDBJ databases">
        <title>Genome sequence of Methanobrevibacter filiformis DSM 11501.</title>
        <authorList>
            <person name="Poehlein A."/>
            <person name="Seedorf H."/>
            <person name="Daniel R."/>
        </authorList>
    </citation>
    <scope>NUCLEOTIDE SEQUENCE [LARGE SCALE GENOMIC DNA]</scope>
    <source>
        <strain evidence="2 3">DSM 11501</strain>
    </source>
</reference>
<dbReference type="InterPro" id="IPR010982">
    <property type="entry name" value="Lambda_DNA-bd_dom_sf"/>
</dbReference>
<feature type="domain" description="4Fe-4S ferredoxin-type" evidence="1">
    <location>
        <begin position="120"/>
        <end position="149"/>
    </location>
</feature>
<dbReference type="Gene3D" id="1.10.260.40">
    <property type="entry name" value="lambda repressor-like DNA-binding domains"/>
    <property type="match status" value="1"/>
</dbReference>
<gene>
    <name evidence="2" type="ORF">MBFIL_01780</name>
</gene>